<dbReference type="InterPro" id="IPR032508">
    <property type="entry name" value="FecR_C"/>
</dbReference>
<keyword evidence="1" id="KW-1133">Transmembrane helix</keyword>
<organism evidence="4 5">
    <name type="scientific">Mucilaginibacter boryungensis</name>
    <dbReference type="NCBI Taxonomy" id="768480"/>
    <lineage>
        <taxon>Bacteria</taxon>
        <taxon>Pseudomonadati</taxon>
        <taxon>Bacteroidota</taxon>
        <taxon>Sphingobacteriia</taxon>
        <taxon>Sphingobacteriales</taxon>
        <taxon>Sphingobacteriaceae</taxon>
        <taxon>Mucilaginibacter</taxon>
    </lineage>
</organism>
<evidence type="ECO:0000259" key="3">
    <source>
        <dbReference type="Pfam" id="PF16344"/>
    </source>
</evidence>
<dbReference type="EMBL" id="JADFFM010000001">
    <property type="protein sequence ID" value="MBE9666766.1"/>
    <property type="molecule type" value="Genomic_DNA"/>
</dbReference>
<evidence type="ECO:0000313" key="5">
    <source>
        <dbReference type="Proteomes" id="UP000632774"/>
    </source>
</evidence>
<reference evidence="4 5" key="1">
    <citation type="submission" date="2020-10" db="EMBL/GenBank/DDBJ databases">
        <title>Mucilaginibacter mali sp. nov., isolated from rhizosphere soil of apple orchard.</title>
        <authorList>
            <person name="Lee J.-S."/>
            <person name="Kim H.S."/>
            <person name="Kim J.-S."/>
        </authorList>
    </citation>
    <scope>NUCLEOTIDE SEQUENCE [LARGE SCALE GENOMIC DNA]</scope>
    <source>
        <strain evidence="4 5">KCTC 23157</strain>
    </source>
</reference>
<gene>
    <name evidence="4" type="ORF">IRJ18_10370</name>
</gene>
<dbReference type="PANTHER" id="PTHR30273">
    <property type="entry name" value="PERIPLASMIC SIGNAL SENSOR AND SIGMA FACTOR ACTIVATOR FECR-RELATED"/>
    <property type="match status" value="1"/>
</dbReference>
<evidence type="ECO:0000256" key="1">
    <source>
        <dbReference type="SAM" id="Phobius"/>
    </source>
</evidence>
<dbReference type="Pfam" id="PF16344">
    <property type="entry name" value="FecR_C"/>
    <property type="match status" value="1"/>
</dbReference>
<dbReference type="Proteomes" id="UP000632774">
    <property type="component" value="Unassembled WGS sequence"/>
</dbReference>
<dbReference type="Pfam" id="PF04773">
    <property type="entry name" value="FecR"/>
    <property type="match status" value="1"/>
</dbReference>
<feature type="domain" description="FecR protein" evidence="2">
    <location>
        <begin position="178"/>
        <end position="272"/>
    </location>
</feature>
<feature type="domain" description="Protein FecR C-terminal" evidence="3">
    <location>
        <begin position="318"/>
        <end position="386"/>
    </location>
</feature>
<keyword evidence="5" id="KW-1185">Reference proteome</keyword>
<accession>A0ABR9XHM6</accession>
<dbReference type="InterPro" id="IPR006860">
    <property type="entry name" value="FecR"/>
</dbReference>
<keyword evidence="1" id="KW-0472">Membrane</keyword>
<evidence type="ECO:0000313" key="4">
    <source>
        <dbReference type="EMBL" id="MBE9666766.1"/>
    </source>
</evidence>
<dbReference type="InterPro" id="IPR012373">
    <property type="entry name" value="Ferrdict_sens_TM"/>
</dbReference>
<name>A0ABR9XHM6_9SPHI</name>
<protein>
    <submittedName>
        <fullName evidence="4">DUF4974 domain-containing protein</fullName>
    </submittedName>
</protein>
<dbReference type="PANTHER" id="PTHR30273:SF2">
    <property type="entry name" value="PROTEIN FECR"/>
    <property type="match status" value="1"/>
</dbReference>
<proteinExistence type="predicted"/>
<sequence length="397" mass="43898">MATPRINKRMQKIARNYLKGTASVTEQQEFDQWFSKEESEPIMVETSLSKEEHRQQILARIHAETSILPAKSKTRKLWARISVAASALLVLSASAYFILRPKPEQQPQTAQLIGDIRPGGSKAILTLANGEKVQLTGAKNGLLARQGAVVIAKNAEGQLRYSDDQPEKTTDNASLYNTVETPRGGKYKLILADGTTAILDAASSIRYPVAFNGAERKVEITGQVYFEVVHNASKPFRVGVKGQIVEDLGTSFNINAYDDEPVIKTTLIDGSISLTKSGQVTILKPGQQAINYSGITTAGVKVVAANVDEAIAWKNDLFLFNKESLESVMRKISRWYDVDIIYPKNQPIHESYLGGMTRYSNVSQVLKMLEITGDVRFEIKNKAILVLPKQTNKQTNN</sequence>
<keyword evidence="1" id="KW-0812">Transmembrane</keyword>
<feature type="transmembrane region" description="Helical" evidence="1">
    <location>
        <begin position="77"/>
        <end position="99"/>
    </location>
</feature>
<dbReference type="Gene3D" id="3.55.50.30">
    <property type="match status" value="1"/>
</dbReference>
<dbReference type="Gene3D" id="2.60.120.1440">
    <property type="match status" value="1"/>
</dbReference>
<evidence type="ECO:0000259" key="2">
    <source>
        <dbReference type="Pfam" id="PF04773"/>
    </source>
</evidence>
<comment type="caution">
    <text evidence="4">The sequence shown here is derived from an EMBL/GenBank/DDBJ whole genome shotgun (WGS) entry which is preliminary data.</text>
</comment>
<dbReference type="RefSeq" id="WP_194106107.1">
    <property type="nucleotide sequence ID" value="NZ_JADFFM010000001.1"/>
</dbReference>